<dbReference type="PANTHER" id="PTHR33713">
    <property type="entry name" value="ANTITOXIN YAFN-RELATED"/>
    <property type="match status" value="1"/>
</dbReference>
<dbReference type="Proteomes" id="UP000051020">
    <property type="component" value="Unassembled WGS sequence"/>
</dbReference>
<dbReference type="RefSeq" id="WP_225351330.1">
    <property type="nucleotide sequence ID" value="NZ_AZCU01000028.1"/>
</dbReference>
<accession>A0A837R7H0</accession>
<dbReference type="SUPFAM" id="SSF143120">
    <property type="entry name" value="YefM-like"/>
    <property type="match status" value="1"/>
</dbReference>
<dbReference type="Gene3D" id="1.10.1220.170">
    <property type="match status" value="1"/>
</dbReference>
<proteinExistence type="inferred from homology"/>
<evidence type="ECO:0000313" key="4">
    <source>
        <dbReference type="Proteomes" id="UP000051020"/>
    </source>
</evidence>
<dbReference type="EMBL" id="AZCU01000028">
    <property type="protein sequence ID" value="KRK22064.1"/>
    <property type="molecule type" value="Genomic_DNA"/>
</dbReference>
<evidence type="ECO:0000256" key="2">
    <source>
        <dbReference type="RuleBase" id="RU362080"/>
    </source>
</evidence>
<dbReference type="AlphaFoldDB" id="A0A837R7H0"/>
<sequence length="102" mass="11537">MEKAIGVIEMATTVINITDARKNLKKITDDVVTNNTTVIITKPHAKNVVVISEAEYRATQETLHLLDSKENRYALDKSLSQLKTKNVQALSAEEWRKLNEKD</sequence>
<dbReference type="Gene3D" id="3.40.1620.10">
    <property type="entry name" value="YefM-like domain"/>
    <property type="match status" value="1"/>
</dbReference>
<gene>
    <name evidence="3" type="ORF">FD24_GL001993</name>
</gene>
<name>A0A837R7H0_LACPE</name>
<dbReference type="Pfam" id="PF02604">
    <property type="entry name" value="PhdYeFM_antitox"/>
    <property type="match status" value="1"/>
</dbReference>
<comment type="similarity">
    <text evidence="1 2">Belongs to the phD/YefM antitoxin family.</text>
</comment>
<dbReference type="InterPro" id="IPR006442">
    <property type="entry name" value="Antitoxin_Phd/YefM"/>
</dbReference>
<comment type="function">
    <text evidence="2">Antitoxin component of a type II toxin-antitoxin (TA) system.</text>
</comment>
<dbReference type="InterPro" id="IPR036165">
    <property type="entry name" value="YefM-like_sf"/>
</dbReference>
<dbReference type="NCBIfam" id="TIGR01552">
    <property type="entry name" value="phd_fam"/>
    <property type="match status" value="1"/>
</dbReference>
<organism evidence="3 4">
    <name type="scientific">Lactiplantibacillus pentosus DSM 20314</name>
    <dbReference type="NCBI Taxonomy" id="1423791"/>
    <lineage>
        <taxon>Bacteria</taxon>
        <taxon>Bacillati</taxon>
        <taxon>Bacillota</taxon>
        <taxon>Bacilli</taxon>
        <taxon>Lactobacillales</taxon>
        <taxon>Lactobacillaceae</taxon>
        <taxon>Lactiplantibacillus</taxon>
    </lineage>
</organism>
<dbReference type="GeneID" id="49392446"/>
<dbReference type="PANTHER" id="PTHR33713:SF6">
    <property type="entry name" value="ANTITOXIN YEFM"/>
    <property type="match status" value="1"/>
</dbReference>
<protein>
    <recommendedName>
        <fullName evidence="2">Antitoxin</fullName>
    </recommendedName>
</protein>
<reference evidence="3 4" key="1">
    <citation type="journal article" date="2015" name="Genome Announc.">
        <title>Expanding the biotechnology potential of lactobacilli through comparative genomics of 213 strains and associated genera.</title>
        <authorList>
            <person name="Sun Z."/>
            <person name="Harris H.M."/>
            <person name="McCann A."/>
            <person name="Guo C."/>
            <person name="Argimon S."/>
            <person name="Zhang W."/>
            <person name="Yang X."/>
            <person name="Jeffery I.B."/>
            <person name="Cooney J.C."/>
            <person name="Kagawa T.F."/>
            <person name="Liu W."/>
            <person name="Song Y."/>
            <person name="Salvetti E."/>
            <person name="Wrobel A."/>
            <person name="Rasinkangas P."/>
            <person name="Parkhill J."/>
            <person name="Rea M.C."/>
            <person name="O'Sullivan O."/>
            <person name="Ritari J."/>
            <person name="Douillard F.P."/>
            <person name="Paul Ross R."/>
            <person name="Yang R."/>
            <person name="Briner A.E."/>
            <person name="Felis G.E."/>
            <person name="de Vos W.M."/>
            <person name="Barrangou R."/>
            <person name="Klaenhammer T.R."/>
            <person name="Caufield P.W."/>
            <person name="Cui Y."/>
            <person name="Zhang H."/>
            <person name="O'Toole P.W."/>
        </authorList>
    </citation>
    <scope>NUCLEOTIDE SEQUENCE [LARGE SCALE GENOMIC DNA]</scope>
    <source>
        <strain evidence="3 4">DSM 20314</strain>
    </source>
</reference>
<evidence type="ECO:0000256" key="1">
    <source>
        <dbReference type="ARBA" id="ARBA00009981"/>
    </source>
</evidence>
<evidence type="ECO:0000313" key="3">
    <source>
        <dbReference type="EMBL" id="KRK22064.1"/>
    </source>
</evidence>
<comment type="caution">
    <text evidence="3">The sequence shown here is derived from an EMBL/GenBank/DDBJ whole genome shotgun (WGS) entry which is preliminary data.</text>
</comment>
<dbReference type="InterPro" id="IPR051405">
    <property type="entry name" value="phD/YefM_antitoxin"/>
</dbReference>